<evidence type="ECO:0000313" key="2">
    <source>
        <dbReference type="EMBL" id="PRR80790.1"/>
    </source>
</evidence>
<organism evidence="2 3">
    <name type="scientific">Clostridium vincentii</name>
    <dbReference type="NCBI Taxonomy" id="52704"/>
    <lineage>
        <taxon>Bacteria</taxon>
        <taxon>Bacillati</taxon>
        <taxon>Bacillota</taxon>
        <taxon>Clostridia</taxon>
        <taxon>Eubacteriales</taxon>
        <taxon>Clostridiaceae</taxon>
        <taxon>Clostridium</taxon>
    </lineage>
</organism>
<evidence type="ECO:0000313" key="3">
    <source>
        <dbReference type="Proteomes" id="UP000239471"/>
    </source>
</evidence>
<dbReference type="PANTHER" id="PTHR36444:SF2">
    <property type="entry name" value="TRANSCRIPTIONAL REGULATOR PROTEIN YOBU-RELATED"/>
    <property type="match status" value="1"/>
</dbReference>
<accession>A0A2T0BA74</accession>
<comment type="caution">
    <text evidence="2">The sequence shown here is derived from an EMBL/GenBank/DDBJ whole genome shotgun (WGS) entry which is preliminary data.</text>
</comment>
<keyword evidence="3" id="KW-1185">Reference proteome</keyword>
<dbReference type="SMART" id="SM00871">
    <property type="entry name" value="AraC_E_bind"/>
    <property type="match status" value="1"/>
</dbReference>
<dbReference type="Proteomes" id="UP000239471">
    <property type="component" value="Unassembled WGS sequence"/>
</dbReference>
<dbReference type="InterPro" id="IPR053182">
    <property type="entry name" value="YobU-like_regulator"/>
</dbReference>
<dbReference type="SUPFAM" id="SSF55136">
    <property type="entry name" value="Probable bacterial effector-binding domain"/>
    <property type="match status" value="1"/>
</dbReference>
<reference evidence="2 3" key="1">
    <citation type="submission" date="2018-03" db="EMBL/GenBank/DDBJ databases">
        <title>Genome sequence of Clostridium vincentii DSM 10228.</title>
        <authorList>
            <person name="Poehlein A."/>
            <person name="Daniel R."/>
        </authorList>
    </citation>
    <scope>NUCLEOTIDE SEQUENCE [LARGE SCALE GENOMIC DNA]</scope>
    <source>
        <strain evidence="2 3">DSM 10228</strain>
    </source>
</reference>
<dbReference type="InterPro" id="IPR010499">
    <property type="entry name" value="AraC_E-bd"/>
</dbReference>
<dbReference type="OrthoDB" id="45544at2"/>
<dbReference type="RefSeq" id="WP_106060861.1">
    <property type="nucleotide sequence ID" value="NZ_PVXQ01000042.1"/>
</dbReference>
<evidence type="ECO:0000259" key="1">
    <source>
        <dbReference type="SMART" id="SM00871"/>
    </source>
</evidence>
<dbReference type="InterPro" id="IPR029441">
    <property type="entry name" value="Cass2"/>
</dbReference>
<dbReference type="PANTHER" id="PTHR36444">
    <property type="entry name" value="TRANSCRIPTIONAL REGULATOR PROTEIN YOBU-RELATED"/>
    <property type="match status" value="1"/>
</dbReference>
<dbReference type="InterPro" id="IPR011256">
    <property type="entry name" value="Reg_factor_effector_dom_sf"/>
</dbReference>
<dbReference type="EMBL" id="PVXQ01000042">
    <property type="protein sequence ID" value="PRR80790.1"/>
    <property type="molecule type" value="Genomic_DNA"/>
</dbReference>
<feature type="domain" description="AraC effector-binding" evidence="1">
    <location>
        <begin position="1"/>
        <end position="149"/>
    </location>
</feature>
<protein>
    <submittedName>
        <fullName evidence="2">Bacterial transcription activator, effector binding domain</fullName>
    </submittedName>
</protein>
<dbReference type="Gene3D" id="3.20.80.10">
    <property type="entry name" value="Regulatory factor, effector binding domain"/>
    <property type="match status" value="1"/>
</dbReference>
<proteinExistence type="predicted"/>
<name>A0A2T0BA74_9CLOT</name>
<gene>
    <name evidence="2" type="ORF">CLVI_29560</name>
</gene>
<dbReference type="Pfam" id="PF14526">
    <property type="entry name" value="Cass2"/>
    <property type="match status" value="1"/>
</dbReference>
<dbReference type="AlphaFoldDB" id="A0A2T0BA74"/>
<sequence>MEDKIVGIKGFKAVGITYFGNNSNGEIPRLWEAFNKRYTDIKQKSKSMLFYGICDEVMDSEGRFHYTACAEVDSFEDLPEGMETKIVPEGKYLMYTYCGPLKDLGEFYNNIFTKLVPASEHEIDCRPQLELYDERFMRNGEFDIYIPIK</sequence>